<name>A0A2T2Y780_9ENTR</name>
<proteinExistence type="predicted"/>
<evidence type="ECO:0000313" key="2">
    <source>
        <dbReference type="Proteomes" id="UP000240892"/>
    </source>
</evidence>
<organism evidence="1 2">
    <name type="scientific">Kluyvera genomosp. 2</name>
    <dbReference type="NCBI Taxonomy" id="2774054"/>
    <lineage>
        <taxon>Bacteria</taxon>
        <taxon>Pseudomonadati</taxon>
        <taxon>Pseudomonadota</taxon>
        <taxon>Gammaproteobacteria</taxon>
        <taxon>Enterobacterales</taxon>
        <taxon>Enterobacteriaceae</taxon>
        <taxon>Kluyvera</taxon>
    </lineage>
</organism>
<gene>
    <name evidence="1" type="ORF">C8256_04410</name>
</gene>
<sequence>MIKPVFGIGGPLTDADFNAIRMSKRQAQHAADRLARKTVSDGLSTYAKGFVFDAGEHYRISVCVTRPRAI</sequence>
<reference evidence="1 2" key="1">
    <citation type="submission" date="2018-03" db="EMBL/GenBank/DDBJ databases">
        <title>First report of an OXA-48+CTX-M-M-producing Kluyvera ascorbata clone recovered from patients admitted in a University Hospital in Madrid, Spain.</title>
        <authorList>
            <person name="Hernandez-Garcia M."/>
            <person name="Leon-Sampedro R."/>
            <person name="Perez-Viso B."/>
            <person name="Morosini M.I."/>
            <person name="Lopez-Fresnena N."/>
            <person name="Coque T.M."/>
            <person name="Bonten M."/>
            <person name="Malhotra-Kumar S."/>
            <person name="Ruiz-Garbajosa P."/>
            <person name="Canton R."/>
        </authorList>
    </citation>
    <scope>NUCLEOTIDE SEQUENCE [LARGE SCALE GENOMIC DNA]</scope>
    <source>
        <strain evidence="1 2">KA2</strain>
    </source>
</reference>
<dbReference type="Proteomes" id="UP000240892">
    <property type="component" value="Unassembled WGS sequence"/>
</dbReference>
<comment type="caution">
    <text evidence="1">The sequence shown here is derived from an EMBL/GenBank/DDBJ whole genome shotgun (WGS) entry which is preliminary data.</text>
</comment>
<evidence type="ECO:0000313" key="1">
    <source>
        <dbReference type="EMBL" id="PSR48379.1"/>
    </source>
</evidence>
<protein>
    <submittedName>
        <fullName evidence="1">Uncharacterized protein</fullName>
    </submittedName>
</protein>
<accession>A0A2T2Y780</accession>
<dbReference type="AlphaFoldDB" id="A0A2T2Y780"/>
<dbReference type="EMBL" id="PYHO01000002">
    <property type="protein sequence ID" value="PSR48379.1"/>
    <property type="molecule type" value="Genomic_DNA"/>
</dbReference>
<keyword evidence="2" id="KW-1185">Reference proteome</keyword>